<evidence type="ECO:0000256" key="6">
    <source>
        <dbReference type="SAM" id="Phobius"/>
    </source>
</evidence>
<dbReference type="InterPro" id="IPR007016">
    <property type="entry name" value="O-antigen_ligase-rel_domated"/>
</dbReference>
<dbReference type="PANTHER" id="PTHR37422">
    <property type="entry name" value="TEICHURONIC ACID BIOSYNTHESIS PROTEIN TUAE"/>
    <property type="match status" value="1"/>
</dbReference>
<dbReference type="EMBL" id="CP002536">
    <property type="protein sequence ID" value="ADY26946.1"/>
    <property type="molecule type" value="Genomic_DNA"/>
</dbReference>
<feature type="transmembrane region" description="Helical" evidence="6">
    <location>
        <begin position="94"/>
        <end position="123"/>
    </location>
</feature>
<evidence type="ECO:0000256" key="2">
    <source>
        <dbReference type="ARBA" id="ARBA00022692"/>
    </source>
</evidence>
<feature type="region of interest" description="Disordered" evidence="5">
    <location>
        <begin position="349"/>
        <end position="376"/>
    </location>
</feature>
<dbReference type="Proteomes" id="UP000007718">
    <property type="component" value="Chromosome"/>
</dbReference>
<dbReference type="KEGG" id="dpt:Deipr_1814"/>
<feature type="transmembrane region" description="Helical" evidence="6">
    <location>
        <begin position="272"/>
        <end position="291"/>
    </location>
</feature>
<feature type="compositionally biased region" description="Basic and acidic residues" evidence="5">
    <location>
        <begin position="349"/>
        <end position="358"/>
    </location>
</feature>
<gene>
    <name evidence="8" type="ordered locus">Deipr_1814</name>
</gene>
<evidence type="ECO:0000256" key="3">
    <source>
        <dbReference type="ARBA" id="ARBA00022989"/>
    </source>
</evidence>
<evidence type="ECO:0000256" key="1">
    <source>
        <dbReference type="ARBA" id="ARBA00004141"/>
    </source>
</evidence>
<dbReference type="AlphaFoldDB" id="F0RLM2"/>
<accession>F0RLM2</accession>
<feature type="transmembrane region" description="Helical" evidence="6">
    <location>
        <begin position="54"/>
        <end position="82"/>
    </location>
</feature>
<dbReference type="GO" id="GO:0016020">
    <property type="term" value="C:membrane"/>
    <property type="evidence" value="ECO:0007669"/>
    <property type="project" value="UniProtKB-SubCell"/>
</dbReference>
<proteinExistence type="predicted"/>
<dbReference type="STRING" id="693977.Deipr_1814"/>
<evidence type="ECO:0000313" key="8">
    <source>
        <dbReference type="EMBL" id="ADY26946.1"/>
    </source>
</evidence>
<evidence type="ECO:0000259" key="7">
    <source>
        <dbReference type="Pfam" id="PF04932"/>
    </source>
</evidence>
<dbReference type="Pfam" id="PF04932">
    <property type="entry name" value="Wzy_C"/>
    <property type="match status" value="1"/>
</dbReference>
<reference evidence="8 9" key="2">
    <citation type="journal article" date="2012" name="Stand. Genomic Sci.">
        <title>Complete genome sequence of the orange-red pigmented, radioresistant Deinococcus proteolyticus type strain (MRP(T)).</title>
        <authorList>
            <person name="Copeland A."/>
            <person name="Zeytun A."/>
            <person name="Yassawong M."/>
            <person name="Nolan M."/>
            <person name="Lucas S."/>
            <person name="Hammon N."/>
            <person name="Deshpande S."/>
            <person name="Cheng J.F."/>
            <person name="Han C."/>
            <person name="Tapia R."/>
            <person name="Goodwin L.A."/>
            <person name="Pitluck S."/>
            <person name="Mavromatis K."/>
            <person name="Liolios K."/>
            <person name="Pagani I."/>
            <person name="Ivanova N."/>
            <person name="Mikhailova N."/>
            <person name="Pati A."/>
            <person name="Chen A."/>
            <person name="Palaniappan K."/>
            <person name="Land M."/>
            <person name="Hauser L."/>
            <person name="Jeffries C.D."/>
            <person name="Brambilla E.M."/>
            <person name="Rohde M."/>
            <person name="Sikorski J."/>
            <person name="Pukall R."/>
            <person name="Goker M."/>
            <person name="Detter J.C."/>
            <person name="Woyke T."/>
            <person name="Bristow J."/>
            <person name="Eisen J.A."/>
            <person name="Markowitz V."/>
            <person name="Hugenholtz P."/>
            <person name="Kyrpides N.C."/>
            <person name="Klenk H.P."/>
            <person name="Lapidus A."/>
        </authorList>
    </citation>
    <scope>NUCLEOTIDE SEQUENCE [LARGE SCALE GENOMIC DNA]</scope>
    <source>
        <strain evidence="9">ATCC 35074 / DSM 20540 / JCM 6276 / NBRC 101906 / NCIMB 13154 / VKM Ac-1939 / CCM 2703 / MRP</strain>
    </source>
</reference>
<evidence type="ECO:0000256" key="4">
    <source>
        <dbReference type="ARBA" id="ARBA00023136"/>
    </source>
</evidence>
<reference evidence="9" key="1">
    <citation type="submission" date="2011-02" db="EMBL/GenBank/DDBJ databases">
        <title>The complete sequence of chromosome of Deinococcus proteolyticus DSM 20540.</title>
        <authorList>
            <consortium name="US DOE Joint Genome Institute (JGI-PGF)"/>
            <person name="Lucas S."/>
            <person name="Copeland A."/>
            <person name="Lapidus A."/>
            <person name="Bruce D."/>
            <person name="Goodwin L."/>
            <person name="Pitluck S."/>
            <person name="Kyrpides N."/>
            <person name="Mavromatis K."/>
            <person name="Pagani I."/>
            <person name="Ivanova N."/>
            <person name="Ovchinnikova G."/>
            <person name="Zeytun A."/>
            <person name="Detter J.C."/>
            <person name="Han C."/>
            <person name="Land M."/>
            <person name="Hauser L."/>
            <person name="Markowitz V."/>
            <person name="Cheng J.-F."/>
            <person name="Hugenholtz P."/>
            <person name="Woyke T."/>
            <person name="Wu D."/>
            <person name="Pukall R."/>
            <person name="Steenblock K."/>
            <person name="Brambilla E."/>
            <person name="Klenk H.-P."/>
            <person name="Eisen J.A."/>
        </authorList>
    </citation>
    <scope>NUCLEOTIDE SEQUENCE [LARGE SCALE GENOMIC DNA]</scope>
    <source>
        <strain evidence="9">ATCC 35074 / DSM 20540 / JCM 6276 / NBRC 101906 / NCIMB 13154 / VKM Ac-1939 / CCM 2703 / MRP</strain>
    </source>
</reference>
<dbReference type="PANTHER" id="PTHR37422:SF13">
    <property type="entry name" value="LIPOPOLYSACCHARIDE BIOSYNTHESIS PROTEIN PA4999-RELATED"/>
    <property type="match status" value="1"/>
</dbReference>
<organism evidence="8 9">
    <name type="scientific">Deinococcus proteolyticus (strain ATCC 35074 / DSM 20540 / JCM 6276 / NBRC 101906 / NCIMB 13154 / VKM Ac-1939 / CCM 2703 / MRP)</name>
    <dbReference type="NCBI Taxonomy" id="693977"/>
    <lineage>
        <taxon>Bacteria</taxon>
        <taxon>Thermotogati</taxon>
        <taxon>Deinococcota</taxon>
        <taxon>Deinococci</taxon>
        <taxon>Deinococcales</taxon>
        <taxon>Deinococcaceae</taxon>
        <taxon>Deinococcus</taxon>
    </lineage>
</organism>
<sequence length="376" mass="41167">MLCRPRDDRERRPWPLLLGFLALTSLWATAEFLGLRPWLGNPLLRAVQGSFRVTAFPILTVGNSGWISGLWPLLAPLALVFAQQRRWAALLPTLALLLLGVAATQGNLSALVFSGLMLLFAGLTVRRSLPAALLLAACALLPAPVTSGLVDVNTWLQSRGAVEGQPQQNQFTAQTTEQTTSERLLIFTSGLRSAAERPLTGWGYETFHNNFYGHLTEQEREPFLRRIINAAPDEQVSMSGLAVVARRADGSGPPREATLLMVKPHNYLIEEVYSNGFTALLFLLPVLGLIVRELLRARTELACFALLAWLGYGGYLMGWFLNPSVTPLALAILALGLRSADRARELRGQEIRESRESGRGLQGLEPIPAAQLGKSE</sequence>
<keyword evidence="2 6" id="KW-0812">Transmembrane</keyword>
<feature type="transmembrane region" description="Helical" evidence="6">
    <location>
        <begin position="129"/>
        <end position="150"/>
    </location>
</feature>
<feature type="transmembrane region" description="Helical" evidence="6">
    <location>
        <begin position="316"/>
        <end position="337"/>
    </location>
</feature>
<evidence type="ECO:0000313" key="9">
    <source>
        <dbReference type="Proteomes" id="UP000007718"/>
    </source>
</evidence>
<feature type="domain" description="O-antigen ligase-related" evidence="7">
    <location>
        <begin position="93"/>
        <end position="218"/>
    </location>
</feature>
<protein>
    <recommendedName>
        <fullName evidence="7">O-antigen ligase-related domain-containing protein</fullName>
    </recommendedName>
</protein>
<keyword evidence="4 6" id="KW-0472">Membrane</keyword>
<comment type="subcellular location">
    <subcellularLocation>
        <location evidence="1">Membrane</location>
        <topology evidence="1">Multi-pass membrane protein</topology>
    </subcellularLocation>
</comment>
<keyword evidence="9" id="KW-1185">Reference proteome</keyword>
<dbReference type="OrthoDB" id="70308at2"/>
<dbReference type="InterPro" id="IPR051533">
    <property type="entry name" value="WaaL-like"/>
</dbReference>
<name>F0RLM2_DEIPM</name>
<evidence type="ECO:0000256" key="5">
    <source>
        <dbReference type="SAM" id="MobiDB-lite"/>
    </source>
</evidence>
<dbReference type="HOGENOM" id="CLU_735133_0_0_0"/>
<keyword evidence="3 6" id="KW-1133">Transmembrane helix</keyword>
<dbReference type="RefSeq" id="WP_013615554.1">
    <property type="nucleotide sequence ID" value="NC_015161.1"/>
</dbReference>